<reference evidence="2 3" key="1">
    <citation type="submission" date="2022-12" db="EMBL/GenBank/DDBJ databases">
        <title>Draft genome sequence of Paenibacillus sp. dW9.</title>
        <authorList>
            <person name="Choi E.-W."/>
            <person name="Kim D.-U."/>
        </authorList>
    </citation>
    <scope>NUCLEOTIDE SEQUENCE [LARGE SCALE GENOMIC DNA]</scope>
    <source>
        <strain evidence="3">dW9</strain>
    </source>
</reference>
<organism evidence="2 3">
    <name type="scientific">Paenibacillus gyeongsangnamensis</name>
    <dbReference type="NCBI Taxonomy" id="3388067"/>
    <lineage>
        <taxon>Bacteria</taxon>
        <taxon>Bacillati</taxon>
        <taxon>Bacillota</taxon>
        <taxon>Bacilli</taxon>
        <taxon>Bacillales</taxon>
        <taxon>Paenibacillaceae</taxon>
        <taxon>Paenibacillus</taxon>
    </lineage>
</organism>
<protein>
    <recommendedName>
        <fullName evidence="4">DUF350 domain-containing protein</fullName>
    </recommendedName>
</protein>
<proteinExistence type="predicted"/>
<keyword evidence="1" id="KW-0472">Membrane</keyword>
<gene>
    <name evidence="2" type="ORF">O9H85_03675</name>
</gene>
<evidence type="ECO:0000313" key="3">
    <source>
        <dbReference type="Proteomes" id="UP001527882"/>
    </source>
</evidence>
<comment type="caution">
    <text evidence="2">The sequence shown here is derived from an EMBL/GenBank/DDBJ whole genome shotgun (WGS) entry which is preliminary data.</text>
</comment>
<dbReference type="EMBL" id="JAQAGZ010000002">
    <property type="protein sequence ID" value="MCZ8511547.1"/>
    <property type="molecule type" value="Genomic_DNA"/>
</dbReference>
<evidence type="ECO:0000256" key="1">
    <source>
        <dbReference type="SAM" id="Phobius"/>
    </source>
</evidence>
<feature type="transmembrane region" description="Helical" evidence="1">
    <location>
        <begin position="6"/>
        <end position="24"/>
    </location>
</feature>
<evidence type="ECO:0000313" key="2">
    <source>
        <dbReference type="EMBL" id="MCZ8511547.1"/>
    </source>
</evidence>
<name>A0ABT4Q3X6_9BACL</name>
<dbReference type="Proteomes" id="UP001527882">
    <property type="component" value="Unassembled WGS sequence"/>
</dbReference>
<feature type="transmembrane region" description="Helical" evidence="1">
    <location>
        <begin position="36"/>
        <end position="59"/>
    </location>
</feature>
<keyword evidence="3" id="KW-1185">Reference proteome</keyword>
<accession>A0ABT4Q3X6</accession>
<evidence type="ECO:0008006" key="4">
    <source>
        <dbReference type="Google" id="ProtNLM"/>
    </source>
</evidence>
<keyword evidence="1" id="KW-0812">Transmembrane</keyword>
<dbReference type="RefSeq" id="WP_269879945.1">
    <property type="nucleotide sequence ID" value="NZ_JAQAGZ010000002.1"/>
</dbReference>
<sequence length="76" mass="8121">MIVQIMGYVLLLAVWSFVSIQALLRKQQTKEAAVYGGLMGVAAVIGSLLMAGVNIASVVSPYTFAFQSLGNMILKK</sequence>
<keyword evidence="1" id="KW-1133">Transmembrane helix</keyword>